<keyword evidence="11" id="KW-0539">Nucleus</keyword>
<feature type="compositionally biased region" description="Low complexity" evidence="14">
    <location>
        <begin position="322"/>
        <end position="336"/>
    </location>
</feature>
<evidence type="ECO:0000256" key="9">
    <source>
        <dbReference type="ARBA" id="ARBA00023125"/>
    </source>
</evidence>
<dbReference type="OrthoDB" id="5428132at2759"/>
<feature type="region of interest" description="Disordered" evidence="14">
    <location>
        <begin position="248"/>
        <end position="339"/>
    </location>
</feature>
<dbReference type="InterPro" id="IPR036236">
    <property type="entry name" value="Znf_C2H2_sf"/>
</dbReference>
<evidence type="ECO:0000256" key="6">
    <source>
        <dbReference type="ARBA" id="ARBA00022771"/>
    </source>
</evidence>
<feature type="domain" description="C2H2-type" evidence="15">
    <location>
        <begin position="455"/>
        <end position="474"/>
    </location>
</feature>
<dbReference type="GO" id="GO:0005634">
    <property type="term" value="C:nucleus"/>
    <property type="evidence" value="ECO:0007669"/>
    <property type="project" value="UniProtKB-SubCell"/>
</dbReference>
<comment type="caution">
    <text evidence="16">The sequence shown here is derived from an EMBL/GenBank/DDBJ whole genome shotgun (WGS) entry which is preliminary data.</text>
</comment>
<feature type="domain" description="C2H2-type" evidence="15">
    <location>
        <begin position="399"/>
        <end position="426"/>
    </location>
</feature>
<evidence type="ECO:0000256" key="5">
    <source>
        <dbReference type="ARBA" id="ARBA00022737"/>
    </source>
</evidence>
<dbReference type="GO" id="GO:0055059">
    <property type="term" value="P:asymmetric neuroblast division"/>
    <property type="evidence" value="ECO:0007669"/>
    <property type="project" value="UniProtKB-ARBA"/>
</dbReference>
<comment type="subcellular location">
    <subcellularLocation>
        <location evidence="1">Nucleus</location>
    </subcellularLocation>
</comment>
<evidence type="ECO:0000256" key="3">
    <source>
        <dbReference type="ARBA" id="ARBA00022491"/>
    </source>
</evidence>
<dbReference type="FunFam" id="3.30.160.60:FF:001114">
    <property type="entry name" value="Zinc finger protein SNAI2"/>
    <property type="match status" value="1"/>
</dbReference>
<evidence type="ECO:0000256" key="12">
    <source>
        <dbReference type="ARBA" id="ARBA00037948"/>
    </source>
</evidence>
<evidence type="ECO:0000256" key="1">
    <source>
        <dbReference type="ARBA" id="ARBA00004123"/>
    </source>
</evidence>
<keyword evidence="7" id="KW-0862">Zinc</keyword>
<dbReference type="GO" id="GO:0007417">
    <property type="term" value="P:central nervous system development"/>
    <property type="evidence" value="ECO:0007669"/>
    <property type="project" value="UniProtKB-ARBA"/>
</dbReference>
<dbReference type="PROSITE" id="PS00028">
    <property type="entry name" value="ZINC_FINGER_C2H2_1"/>
    <property type="match status" value="4"/>
</dbReference>
<feature type="domain" description="C2H2-type" evidence="15">
    <location>
        <begin position="339"/>
        <end position="366"/>
    </location>
</feature>
<feature type="compositionally biased region" description="Basic and acidic residues" evidence="14">
    <location>
        <begin position="60"/>
        <end position="72"/>
    </location>
</feature>
<keyword evidence="6 13" id="KW-0863">Zinc-finger</keyword>
<dbReference type="GO" id="GO:0000981">
    <property type="term" value="F:DNA-binding transcription factor activity, RNA polymerase II-specific"/>
    <property type="evidence" value="ECO:0007669"/>
    <property type="project" value="TreeGrafter"/>
</dbReference>
<reference evidence="16 17" key="1">
    <citation type="submission" date="2020-08" db="EMBL/GenBank/DDBJ databases">
        <title>Aphidius gifuensis genome sequencing and assembly.</title>
        <authorList>
            <person name="Du Z."/>
        </authorList>
    </citation>
    <scope>NUCLEOTIDE SEQUENCE [LARGE SCALE GENOMIC DNA]</scope>
    <source>
        <strain evidence="16">YNYX2018</strain>
        <tissue evidence="16">Adults</tissue>
    </source>
</reference>
<dbReference type="Pfam" id="PF00096">
    <property type="entry name" value="zf-C2H2"/>
    <property type="match status" value="5"/>
</dbReference>
<dbReference type="AlphaFoldDB" id="A0A834XXK8"/>
<keyword evidence="4" id="KW-0479">Metal-binding</keyword>
<dbReference type="InterPro" id="IPR050527">
    <property type="entry name" value="Snail/Krueppel_Znf"/>
</dbReference>
<keyword evidence="8" id="KW-0805">Transcription regulation</keyword>
<evidence type="ECO:0000256" key="10">
    <source>
        <dbReference type="ARBA" id="ARBA00023163"/>
    </source>
</evidence>
<dbReference type="FunFam" id="3.30.160.60:FF:000207">
    <property type="entry name" value="zinc finger protein SNAI2"/>
    <property type="match status" value="1"/>
</dbReference>
<proteinExistence type="inferred from homology"/>
<evidence type="ECO:0000256" key="4">
    <source>
        <dbReference type="ARBA" id="ARBA00022723"/>
    </source>
</evidence>
<dbReference type="Gene3D" id="3.30.160.60">
    <property type="entry name" value="Classic Zinc Finger"/>
    <property type="match status" value="5"/>
</dbReference>
<evidence type="ECO:0000256" key="13">
    <source>
        <dbReference type="PROSITE-ProRule" id="PRU00042"/>
    </source>
</evidence>
<dbReference type="SMART" id="SM00355">
    <property type="entry name" value="ZnF_C2H2"/>
    <property type="match status" value="5"/>
</dbReference>
<dbReference type="EMBL" id="JACMRX010000003">
    <property type="protein sequence ID" value="KAF7994011.1"/>
    <property type="molecule type" value="Genomic_DNA"/>
</dbReference>
<keyword evidence="9" id="KW-0238">DNA-binding</keyword>
<keyword evidence="2" id="KW-0217">Developmental protein</keyword>
<evidence type="ECO:0000313" key="17">
    <source>
        <dbReference type="Proteomes" id="UP000639338"/>
    </source>
</evidence>
<evidence type="ECO:0000313" key="16">
    <source>
        <dbReference type="EMBL" id="KAF7994011.1"/>
    </source>
</evidence>
<feature type="domain" description="C2H2-type" evidence="15">
    <location>
        <begin position="373"/>
        <end position="396"/>
    </location>
</feature>
<evidence type="ECO:0000256" key="14">
    <source>
        <dbReference type="SAM" id="MobiDB-lite"/>
    </source>
</evidence>
<gene>
    <name evidence="16" type="ORF">HCN44_011280</name>
</gene>
<sequence>MLVDEMPRSFVKKNNSYSHCPLKKRPVHVMLYEEEPEIVKDEIIDVVTDDIPEPENLSTKPEDLSKNADRRSVSRSPSPPRKVHIQENCVPVRVSPPVSPQSPINHYPLKPQTPPVGIAPIHQIVKKERVEVIQHDGGSVASAPMHYITSHKSSIDLNNINTPVEPVPHYATPAWTRAAPLYPPHYLPYSAAYRFPHHHPGTELYPAYPLPAYPHSSPEHASISPPPQHVALTCPTIQRPIARSYNHWATTSSSSSPDHCGLSPTSSLGYGSLRSPPPVTPEDLSSPGSDSGRSSAGSTSAGSTILMKIDQNTTPMTGGNNTTTTTTSSSSTSSSSPRYQCQDCGKSYSTYSGLSKHQQFHCAAAEGQTKKSFSCKYCEKVYFSLGALKMHIRTHTLPCKCHLCGKAFSRPWLLQGHIRTHTGEKPFSCQHCNRAFADRSNLRAHLQTHSDVKKYSCTSCSKTFSRMSLLTKHQEGGCPGMSVPIGYGC</sequence>
<dbReference type="InterPro" id="IPR013087">
    <property type="entry name" value="Znf_C2H2_type"/>
</dbReference>
<dbReference type="Proteomes" id="UP000639338">
    <property type="component" value="Unassembled WGS sequence"/>
</dbReference>
<keyword evidence="10" id="KW-0804">Transcription</keyword>
<feature type="region of interest" description="Disordered" evidence="14">
    <location>
        <begin position="50"/>
        <end position="86"/>
    </location>
</feature>
<dbReference type="PANTHER" id="PTHR24388">
    <property type="entry name" value="ZINC FINGER PROTEIN"/>
    <property type="match status" value="1"/>
</dbReference>
<dbReference type="GO" id="GO:0000978">
    <property type="term" value="F:RNA polymerase II cis-regulatory region sequence-specific DNA binding"/>
    <property type="evidence" value="ECO:0007669"/>
    <property type="project" value="TreeGrafter"/>
</dbReference>
<dbReference type="GO" id="GO:2000177">
    <property type="term" value="P:regulation of neural precursor cell proliferation"/>
    <property type="evidence" value="ECO:0007669"/>
    <property type="project" value="UniProtKB-ARBA"/>
</dbReference>
<feature type="domain" description="C2H2-type" evidence="15">
    <location>
        <begin position="427"/>
        <end position="454"/>
    </location>
</feature>
<dbReference type="PROSITE" id="PS50157">
    <property type="entry name" value="ZINC_FINGER_C2H2_2"/>
    <property type="match status" value="5"/>
</dbReference>
<dbReference type="GO" id="GO:0060562">
    <property type="term" value="P:epithelial tube morphogenesis"/>
    <property type="evidence" value="ECO:0007669"/>
    <property type="project" value="UniProtKB-ARBA"/>
</dbReference>
<organism evidence="16 17">
    <name type="scientific">Aphidius gifuensis</name>
    <name type="common">Parasitoid wasp</name>
    <dbReference type="NCBI Taxonomy" id="684658"/>
    <lineage>
        <taxon>Eukaryota</taxon>
        <taxon>Metazoa</taxon>
        <taxon>Ecdysozoa</taxon>
        <taxon>Arthropoda</taxon>
        <taxon>Hexapoda</taxon>
        <taxon>Insecta</taxon>
        <taxon>Pterygota</taxon>
        <taxon>Neoptera</taxon>
        <taxon>Endopterygota</taxon>
        <taxon>Hymenoptera</taxon>
        <taxon>Apocrita</taxon>
        <taxon>Ichneumonoidea</taxon>
        <taxon>Braconidae</taxon>
        <taxon>Aphidiinae</taxon>
        <taxon>Aphidius</taxon>
    </lineage>
</organism>
<evidence type="ECO:0000256" key="11">
    <source>
        <dbReference type="ARBA" id="ARBA00023242"/>
    </source>
</evidence>
<dbReference type="GO" id="GO:0008270">
    <property type="term" value="F:zinc ion binding"/>
    <property type="evidence" value="ECO:0007669"/>
    <property type="project" value="UniProtKB-KW"/>
</dbReference>
<keyword evidence="17" id="KW-1185">Reference proteome</keyword>
<keyword evidence="3" id="KW-0678">Repressor</keyword>
<evidence type="ECO:0000256" key="7">
    <source>
        <dbReference type="ARBA" id="ARBA00022833"/>
    </source>
</evidence>
<feature type="compositionally biased region" description="Low complexity" evidence="14">
    <location>
        <begin position="285"/>
        <end position="303"/>
    </location>
</feature>
<feature type="compositionally biased region" description="Polar residues" evidence="14">
    <location>
        <begin position="310"/>
        <end position="321"/>
    </location>
</feature>
<accession>A0A834XXK8</accession>
<dbReference type="FunFam" id="3.30.160.60:FF:000942">
    <property type="entry name" value="Snail zinc finger protein"/>
    <property type="match status" value="1"/>
</dbReference>
<feature type="compositionally biased region" description="Polar residues" evidence="14">
    <location>
        <begin position="248"/>
        <end position="269"/>
    </location>
</feature>
<name>A0A834XXK8_APHGI</name>
<evidence type="ECO:0000256" key="2">
    <source>
        <dbReference type="ARBA" id="ARBA00022473"/>
    </source>
</evidence>
<dbReference type="PANTHER" id="PTHR24388:SF54">
    <property type="entry name" value="PROTEIN ESCARGOT"/>
    <property type="match status" value="1"/>
</dbReference>
<dbReference type="FunFam" id="3.30.160.60:FF:000085">
    <property type="entry name" value="Snail zinc finger protein"/>
    <property type="match status" value="1"/>
</dbReference>
<dbReference type="GO" id="GO:0045944">
    <property type="term" value="P:positive regulation of transcription by RNA polymerase II"/>
    <property type="evidence" value="ECO:0007669"/>
    <property type="project" value="UniProtKB-ARBA"/>
</dbReference>
<evidence type="ECO:0000256" key="8">
    <source>
        <dbReference type="ARBA" id="ARBA00023015"/>
    </source>
</evidence>
<comment type="similarity">
    <text evidence="12">Belongs to the snail C2H2-type zinc-finger protein family.</text>
</comment>
<evidence type="ECO:0000259" key="15">
    <source>
        <dbReference type="PROSITE" id="PS50157"/>
    </source>
</evidence>
<dbReference type="SUPFAM" id="SSF57667">
    <property type="entry name" value="beta-beta-alpha zinc fingers"/>
    <property type="match status" value="4"/>
</dbReference>
<keyword evidence="5" id="KW-0677">Repeat</keyword>
<protein>
    <recommendedName>
        <fullName evidence="15">C2H2-type domain-containing protein</fullName>
    </recommendedName>
</protein>